<evidence type="ECO:0000313" key="13">
    <source>
        <dbReference type="Proteomes" id="UP000015104"/>
    </source>
</evidence>
<protein>
    <recommendedName>
        <fullName evidence="14">Lysosome membrane protein 2</fullName>
    </recommendedName>
</protein>
<dbReference type="InterPro" id="IPR005428">
    <property type="entry name" value="CD36/SCARB1/SNMP1"/>
</dbReference>
<reference evidence="13" key="1">
    <citation type="submission" date="2011-08" db="EMBL/GenBank/DDBJ databases">
        <authorList>
            <person name="Rombauts S."/>
        </authorList>
    </citation>
    <scope>NUCLEOTIDE SEQUENCE</scope>
    <source>
        <strain evidence="13">London</strain>
    </source>
</reference>
<dbReference type="PRINTS" id="PR01610">
    <property type="entry name" value="CD36ANTIGEN"/>
</dbReference>
<dbReference type="STRING" id="32264.T1KYH4"/>
<dbReference type="Pfam" id="PF01130">
    <property type="entry name" value="CD36"/>
    <property type="match status" value="1"/>
</dbReference>
<evidence type="ECO:0000256" key="5">
    <source>
        <dbReference type="ARBA" id="ARBA00022989"/>
    </source>
</evidence>
<keyword evidence="3" id="KW-1003">Cell membrane</keyword>
<feature type="disulfide bond" evidence="10">
    <location>
        <begin position="331"/>
        <end position="339"/>
    </location>
</feature>
<reference evidence="12" key="2">
    <citation type="submission" date="2015-06" db="UniProtKB">
        <authorList>
            <consortium name="EnsemblMetazoa"/>
        </authorList>
    </citation>
    <scope>IDENTIFICATION</scope>
</reference>
<dbReference type="OMA" id="YRENISY"/>
<evidence type="ECO:0000256" key="9">
    <source>
        <dbReference type="ARBA" id="ARBA00023180"/>
    </source>
</evidence>
<dbReference type="EnsemblMetazoa" id="tetur27g00690.1">
    <property type="protein sequence ID" value="tetur27g00690.1"/>
    <property type="gene ID" value="tetur27g00690"/>
</dbReference>
<dbReference type="eggNOG" id="KOG3776">
    <property type="taxonomic scope" value="Eukaryota"/>
</dbReference>
<evidence type="ECO:0000256" key="10">
    <source>
        <dbReference type="PIRSR" id="PIRSR605428-52"/>
    </source>
</evidence>
<keyword evidence="13" id="KW-1185">Reference proteome</keyword>
<keyword evidence="5 11" id="KW-1133">Transmembrane helix</keyword>
<sequence>MAFKKPCLAFAGFIGFILAILSTIALLYFPDIISKKIKEKVPLVHGSESMDRWLKVKVPITMSFTIFEVTNPTEVASGSAQPIVVERGPYVFDESRHKIVTGSDEESGSISYNQFKTYIFNRNKSIGSLDDEYSIPNVPAIVLSTLIAKKKTTATIKQLIMPILDNLMVISNQQLFIKKKVREILFDGYQISFVHQLIQQLKTFGVSIQLQDTFGFFLNKNGTHDGEYTVHNGLLDINRFTKIEKWSDKSKVNFWEPNSFCNDINGTDGSQFNPGVKRTDVLYIFSSELCRSIYIEYEKDTEIRGINTLKFILPKRLFLSPDRNPENGCFCLDKNEPLCGYDGIMDASPCKKGAPIVLSSPHFYNGDKRLLNGVKGLNPDKKKHETYLNIEPNTGLVFDATQRLQINVVIRPHTGIGLLRNVKEVVLPVLWLQESATVDEFSANKFKSQVTKTIVVGNSILIAFIFVGIVLILIAVAYIIWRHTSFPPQGYGHPMEKS</sequence>
<accession>T1KYH4</accession>
<dbReference type="GO" id="GO:0005737">
    <property type="term" value="C:cytoplasm"/>
    <property type="evidence" value="ECO:0007669"/>
    <property type="project" value="TreeGrafter"/>
</dbReference>
<evidence type="ECO:0000256" key="6">
    <source>
        <dbReference type="ARBA" id="ARBA00023136"/>
    </source>
</evidence>
<gene>
    <name evidence="12" type="primary">107368609</name>
</gene>
<evidence type="ECO:0000256" key="11">
    <source>
        <dbReference type="SAM" id="Phobius"/>
    </source>
</evidence>
<evidence type="ECO:0000256" key="2">
    <source>
        <dbReference type="ARBA" id="ARBA00010532"/>
    </source>
</evidence>
<dbReference type="GO" id="GO:0005886">
    <property type="term" value="C:plasma membrane"/>
    <property type="evidence" value="ECO:0007669"/>
    <property type="project" value="UniProtKB-SubCell"/>
</dbReference>
<comment type="subcellular location">
    <subcellularLocation>
        <location evidence="1">Cell membrane</location>
        <topology evidence="1">Multi-pass membrane protein</topology>
    </subcellularLocation>
</comment>
<dbReference type="HOGENOM" id="CLU_019853_3_0_1"/>
<keyword evidence="7 10" id="KW-1015">Disulfide bond</keyword>
<dbReference type="PRINTS" id="PR01609">
    <property type="entry name" value="CD36FAMILY"/>
</dbReference>
<feature type="disulfide bond" evidence="10">
    <location>
        <begin position="261"/>
        <end position="329"/>
    </location>
</feature>
<dbReference type="Proteomes" id="UP000015104">
    <property type="component" value="Unassembled WGS sequence"/>
</dbReference>
<evidence type="ECO:0000256" key="7">
    <source>
        <dbReference type="ARBA" id="ARBA00023157"/>
    </source>
</evidence>
<feature type="disulfide bond" evidence="10">
    <location>
        <begin position="290"/>
        <end position="350"/>
    </location>
</feature>
<evidence type="ECO:0000313" key="12">
    <source>
        <dbReference type="EnsemblMetazoa" id="tetur27g00690.1"/>
    </source>
</evidence>
<feature type="transmembrane region" description="Helical" evidence="11">
    <location>
        <begin position="7"/>
        <end position="29"/>
    </location>
</feature>
<proteinExistence type="inferred from homology"/>
<dbReference type="KEGG" id="tut:107368609"/>
<comment type="similarity">
    <text evidence="2">Belongs to the CD36 family.</text>
</comment>
<dbReference type="PANTHER" id="PTHR11923">
    <property type="entry name" value="SCAVENGER RECEPTOR CLASS B TYPE-1 SR-B1"/>
    <property type="match status" value="1"/>
</dbReference>
<dbReference type="InterPro" id="IPR002159">
    <property type="entry name" value="CD36_fam"/>
</dbReference>
<evidence type="ECO:0000256" key="8">
    <source>
        <dbReference type="ARBA" id="ARBA00023170"/>
    </source>
</evidence>
<evidence type="ECO:0000256" key="3">
    <source>
        <dbReference type="ARBA" id="ARBA00022475"/>
    </source>
</evidence>
<dbReference type="AlphaFoldDB" id="T1KYH4"/>
<evidence type="ECO:0000256" key="4">
    <source>
        <dbReference type="ARBA" id="ARBA00022692"/>
    </source>
</evidence>
<feature type="transmembrane region" description="Helical" evidence="11">
    <location>
        <begin position="460"/>
        <end position="481"/>
    </location>
</feature>
<dbReference type="PANTHER" id="PTHR11923:SF51">
    <property type="entry name" value="LYSOSOME MEMBRANE PROTEIN 2"/>
    <property type="match status" value="1"/>
</dbReference>
<dbReference type="EMBL" id="CAEY01000713">
    <property type="status" value="NOT_ANNOTATED_CDS"/>
    <property type="molecule type" value="Genomic_DNA"/>
</dbReference>
<organism evidence="12 13">
    <name type="scientific">Tetranychus urticae</name>
    <name type="common">Two-spotted spider mite</name>
    <dbReference type="NCBI Taxonomy" id="32264"/>
    <lineage>
        <taxon>Eukaryota</taxon>
        <taxon>Metazoa</taxon>
        <taxon>Ecdysozoa</taxon>
        <taxon>Arthropoda</taxon>
        <taxon>Chelicerata</taxon>
        <taxon>Arachnida</taxon>
        <taxon>Acari</taxon>
        <taxon>Acariformes</taxon>
        <taxon>Trombidiformes</taxon>
        <taxon>Prostigmata</taxon>
        <taxon>Eleutherengona</taxon>
        <taxon>Raphignathae</taxon>
        <taxon>Tetranychoidea</taxon>
        <taxon>Tetranychidae</taxon>
        <taxon>Tetranychus</taxon>
    </lineage>
</organism>
<keyword evidence="4 11" id="KW-0812">Transmembrane</keyword>
<keyword evidence="6 11" id="KW-0472">Membrane</keyword>
<keyword evidence="9" id="KW-0325">Glycoprotein</keyword>
<dbReference type="OrthoDB" id="18585at2759"/>
<keyword evidence="8" id="KW-0675">Receptor</keyword>
<evidence type="ECO:0000256" key="1">
    <source>
        <dbReference type="ARBA" id="ARBA00004651"/>
    </source>
</evidence>
<name>T1KYH4_TETUR</name>
<dbReference type="GO" id="GO:0005044">
    <property type="term" value="F:scavenger receptor activity"/>
    <property type="evidence" value="ECO:0007669"/>
    <property type="project" value="TreeGrafter"/>
</dbReference>
<evidence type="ECO:0008006" key="14">
    <source>
        <dbReference type="Google" id="ProtNLM"/>
    </source>
</evidence>